<dbReference type="Proteomes" id="UP001630127">
    <property type="component" value="Unassembled WGS sequence"/>
</dbReference>
<evidence type="ECO:0000313" key="2">
    <source>
        <dbReference type="EMBL" id="KAL3531399.1"/>
    </source>
</evidence>
<name>A0ABD3AJR5_9GENT</name>
<dbReference type="AlphaFoldDB" id="A0ABD3AJR5"/>
<gene>
    <name evidence="2" type="ORF">ACH5RR_010721</name>
</gene>
<feature type="region of interest" description="Disordered" evidence="1">
    <location>
        <begin position="1"/>
        <end position="20"/>
    </location>
</feature>
<evidence type="ECO:0000256" key="1">
    <source>
        <dbReference type="SAM" id="MobiDB-lite"/>
    </source>
</evidence>
<sequence length="72" mass="8550">MDRRQREVKMKPRRQHRESDSGIWDPCVLSVFPSSKGLKSVDVDRKRVALSEQYGRWDFIHIPLMHTLRLSS</sequence>
<feature type="compositionally biased region" description="Basic and acidic residues" evidence="1">
    <location>
        <begin position="1"/>
        <end position="10"/>
    </location>
</feature>
<proteinExistence type="predicted"/>
<comment type="caution">
    <text evidence="2">The sequence shown here is derived from an EMBL/GenBank/DDBJ whole genome shotgun (WGS) entry which is preliminary data.</text>
</comment>
<dbReference type="EMBL" id="JBJUIK010000004">
    <property type="protein sequence ID" value="KAL3531399.1"/>
    <property type="molecule type" value="Genomic_DNA"/>
</dbReference>
<accession>A0ABD3AJR5</accession>
<protein>
    <submittedName>
        <fullName evidence="2">Uncharacterized protein</fullName>
    </submittedName>
</protein>
<organism evidence="2 3">
    <name type="scientific">Cinchona calisaya</name>
    <dbReference type="NCBI Taxonomy" id="153742"/>
    <lineage>
        <taxon>Eukaryota</taxon>
        <taxon>Viridiplantae</taxon>
        <taxon>Streptophyta</taxon>
        <taxon>Embryophyta</taxon>
        <taxon>Tracheophyta</taxon>
        <taxon>Spermatophyta</taxon>
        <taxon>Magnoliopsida</taxon>
        <taxon>eudicotyledons</taxon>
        <taxon>Gunneridae</taxon>
        <taxon>Pentapetalae</taxon>
        <taxon>asterids</taxon>
        <taxon>lamiids</taxon>
        <taxon>Gentianales</taxon>
        <taxon>Rubiaceae</taxon>
        <taxon>Cinchonoideae</taxon>
        <taxon>Cinchoneae</taxon>
        <taxon>Cinchona</taxon>
    </lineage>
</organism>
<reference evidence="2 3" key="1">
    <citation type="submission" date="2024-11" db="EMBL/GenBank/DDBJ databases">
        <title>A near-complete genome assembly of Cinchona calisaya.</title>
        <authorList>
            <person name="Lian D.C."/>
            <person name="Zhao X.W."/>
            <person name="Wei L."/>
        </authorList>
    </citation>
    <scope>NUCLEOTIDE SEQUENCE [LARGE SCALE GENOMIC DNA]</scope>
    <source>
        <tissue evidence="2">Nenye</tissue>
    </source>
</reference>
<keyword evidence="3" id="KW-1185">Reference proteome</keyword>
<evidence type="ECO:0000313" key="3">
    <source>
        <dbReference type="Proteomes" id="UP001630127"/>
    </source>
</evidence>